<name>A0A0B4CXK6_9CAUL</name>
<dbReference type="Proteomes" id="UP000031166">
    <property type="component" value="Unassembled WGS sequence"/>
</dbReference>
<protein>
    <recommendedName>
        <fullName evidence="1">HTH cro/C1-type domain-containing protein</fullName>
    </recommendedName>
</protein>
<organism evidence="2 3">
    <name type="scientific">Brevundimonas nasdae</name>
    <dbReference type="NCBI Taxonomy" id="172043"/>
    <lineage>
        <taxon>Bacteria</taxon>
        <taxon>Pseudomonadati</taxon>
        <taxon>Pseudomonadota</taxon>
        <taxon>Alphaproteobacteria</taxon>
        <taxon>Caulobacterales</taxon>
        <taxon>Caulobacteraceae</taxon>
        <taxon>Brevundimonas</taxon>
    </lineage>
</organism>
<dbReference type="CDD" id="cd00093">
    <property type="entry name" value="HTH_XRE"/>
    <property type="match status" value="1"/>
</dbReference>
<accession>A0A0B4CXK6</accession>
<evidence type="ECO:0000313" key="3">
    <source>
        <dbReference type="Proteomes" id="UP000031166"/>
    </source>
</evidence>
<evidence type="ECO:0000313" key="2">
    <source>
        <dbReference type="EMBL" id="KIC61112.1"/>
    </source>
</evidence>
<dbReference type="Gene3D" id="1.10.260.40">
    <property type="entry name" value="lambda repressor-like DNA-binding domains"/>
    <property type="match status" value="1"/>
</dbReference>
<gene>
    <name evidence="2" type="ORF">RM53_00015</name>
</gene>
<dbReference type="InterPro" id="IPR001387">
    <property type="entry name" value="Cro/C1-type_HTH"/>
</dbReference>
<feature type="domain" description="HTH cro/C1-type" evidence="1">
    <location>
        <begin position="16"/>
        <end position="70"/>
    </location>
</feature>
<proteinExistence type="predicted"/>
<dbReference type="GO" id="GO:0003677">
    <property type="term" value="F:DNA binding"/>
    <property type="evidence" value="ECO:0007669"/>
    <property type="project" value="InterPro"/>
</dbReference>
<dbReference type="SUPFAM" id="SSF47413">
    <property type="entry name" value="lambda repressor-like DNA-binding domains"/>
    <property type="match status" value="1"/>
</dbReference>
<dbReference type="Pfam" id="PF01381">
    <property type="entry name" value="HTH_3"/>
    <property type="match status" value="1"/>
</dbReference>
<dbReference type="PROSITE" id="PS50943">
    <property type="entry name" value="HTH_CROC1"/>
    <property type="match status" value="1"/>
</dbReference>
<dbReference type="EMBL" id="JWSY01000001">
    <property type="protein sequence ID" value="KIC61112.1"/>
    <property type="molecule type" value="Genomic_DNA"/>
</dbReference>
<dbReference type="SMART" id="SM00530">
    <property type="entry name" value="HTH_XRE"/>
    <property type="match status" value="1"/>
</dbReference>
<comment type="caution">
    <text evidence="2">The sequence shown here is derived from an EMBL/GenBank/DDBJ whole genome shotgun (WGS) entry which is preliminary data.</text>
</comment>
<reference evidence="2 3" key="1">
    <citation type="submission" date="2014-12" db="EMBL/GenBank/DDBJ databases">
        <title>Genome sequencing of Brevundimonas nasdae TPW30.</title>
        <authorList>
            <person name="Tan P.W."/>
            <person name="Chan K.-G."/>
        </authorList>
    </citation>
    <scope>NUCLEOTIDE SEQUENCE [LARGE SCALE GENOMIC DNA]</scope>
    <source>
        <strain evidence="2 3">TPW30</strain>
    </source>
</reference>
<evidence type="ECO:0000259" key="1">
    <source>
        <dbReference type="PROSITE" id="PS50943"/>
    </source>
</evidence>
<dbReference type="STRING" id="172043.RM53_00015"/>
<dbReference type="AlphaFoldDB" id="A0A0B4CXK6"/>
<sequence>MTGLHTEENRRLMVALTKARQAAGLSQYQLADRLSVDQSYVSKYESCRRRLDVIEFLRVVAAIGVQPSSILEQLPPMRPST</sequence>
<dbReference type="InterPro" id="IPR010982">
    <property type="entry name" value="Lambda_DNA-bd_dom_sf"/>
</dbReference>